<evidence type="ECO:0000313" key="4">
    <source>
        <dbReference type="EMBL" id="MDC0712257.1"/>
    </source>
</evidence>
<comment type="caution">
    <text evidence="4">The sequence shown here is derived from an EMBL/GenBank/DDBJ whole genome shotgun (WGS) entry which is preliminary data.</text>
</comment>
<dbReference type="Proteomes" id="UP001221838">
    <property type="component" value="Unassembled WGS sequence"/>
</dbReference>
<dbReference type="InterPro" id="IPR000297">
    <property type="entry name" value="PPIase_PpiC"/>
</dbReference>
<keyword evidence="5" id="KW-1185">Reference proteome</keyword>
<gene>
    <name evidence="4" type="ORF">POL68_27570</name>
</gene>
<dbReference type="PANTHER" id="PTHR47245">
    <property type="entry name" value="PEPTIDYLPROLYL ISOMERASE"/>
    <property type="match status" value="1"/>
</dbReference>
<dbReference type="InterPro" id="IPR027304">
    <property type="entry name" value="Trigger_fact/SurA_dom_sf"/>
</dbReference>
<dbReference type="PANTHER" id="PTHR47245:SF2">
    <property type="entry name" value="PEPTIDYL-PROLYL CIS-TRANS ISOMERASE HP_0175-RELATED"/>
    <property type="match status" value="1"/>
</dbReference>
<evidence type="ECO:0000259" key="3">
    <source>
        <dbReference type="PROSITE" id="PS50198"/>
    </source>
</evidence>
<feature type="region of interest" description="Disordered" evidence="2">
    <location>
        <begin position="268"/>
        <end position="289"/>
    </location>
</feature>
<dbReference type="Pfam" id="PF00639">
    <property type="entry name" value="Rotamase"/>
    <property type="match status" value="1"/>
</dbReference>
<feature type="domain" description="PpiC" evidence="3">
    <location>
        <begin position="126"/>
        <end position="228"/>
    </location>
</feature>
<dbReference type="PROSITE" id="PS01096">
    <property type="entry name" value="PPIC_PPIASE_1"/>
    <property type="match status" value="1"/>
</dbReference>
<accession>A0ABT5DF06</accession>
<sequence>MKFGIVIRCLGLLGPVLLSGCEDPNKVAQVGRTALTREDLAHLRASQSPGVRAELEPALEELVERTLLAEEARRQELQKAPALQARLAAAERELLAHEMLERAVADSVTEQALRARYNEAGSRLERREVHVAHVFARLPEGADETTRRQAQVRIHQVYARLAGGESFEALARELSEDPVSAPRGGDLGVVREGEVDTAFFAQAVGLAEGVWSKPFGTPFGLHVVKALEAPKTVMPPFEAVRGKLEAEARQDARAKLLERLRREISVRRYPERLRPSEDAGTPSHEEASK</sequence>
<dbReference type="Gene3D" id="3.10.50.40">
    <property type="match status" value="1"/>
</dbReference>
<keyword evidence="1" id="KW-0697">Rotamase</keyword>
<protein>
    <submittedName>
        <fullName evidence="4">Peptidylprolyl isomerase</fullName>
    </submittedName>
</protein>
<dbReference type="SUPFAM" id="SSF54534">
    <property type="entry name" value="FKBP-like"/>
    <property type="match status" value="1"/>
</dbReference>
<reference evidence="4 5" key="1">
    <citation type="submission" date="2022-11" db="EMBL/GenBank/DDBJ databases">
        <title>Minimal conservation of predation-associated metabolite biosynthetic gene clusters underscores biosynthetic potential of Myxococcota including descriptions for ten novel species: Archangium lansinium sp. nov., Myxococcus landrumus sp. nov., Nannocystis bai.</title>
        <authorList>
            <person name="Ahearne A."/>
            <person name="Stevens C."/>
            <person name="Dowd S."/>
        </authorList>
    </citation>
    <scope>NUCLEOTIDE SEQUENCE [LARGE SCALE GENOMIC DNA]</scope>
    <source>
        <strain evidence="4 5">NCWAL01</strain>
    </source>
</reference>
<dbReference type="RefSeq" id="WP_272142332.1">
    <property type="nucleotide sequence ID" value="NZ_JAQNDM010000002.1"/>
</dbReference>
<evidence type="ECO:0000256" key="1">
    <source>
        <dbReference type="PROSITE-ProRule" id="PRU00278"/>
    </source>
</evidence>
<organism evidence="4 5">
    <name type="scientific">Stigmatella ashevillensis</name>
    <dbReference type="NCBI Taxonomy" id="2995309"/>
    <lineage>
        <taxon>Bacteria</taxon>
        <taxon>Pseudomonadati</taxon>
        <taxon>Myxococcota</taxon>
        <taxon>Myxococcia</taxon>
        <taxon>Myxococcales</taxon>
        <taxon>Cystobacterineae</taxon>
        <taxon>Archangiaceae</taxon>
        <taxon>Stigmatella</taxon>
    </lineage>
</organism>
<dbReference type="PROSITE" id="PS50198">
    <property type="entry name" value="PPIC_PPIASE_2"/>
    <property type="match status" value="1"/>
</dbReference>
<dbReference type="InterPro" id="IPR023058">
    <property type="entry name" value="PPIase_PpiC_CS"/>
</dbReference>
<evidence type="ECO:0000256" key="2">
    <source>
        <dbReference type="SAM" id="MobiDB-lite"/>
    </source>
</evidence>
<keyword evidence="1 4" id="KW-0413">Isomerase</keyword>
<dbReference type="InterPro" id="IPR046357">
    <property type="entry name" value="PPIase_dom_sf"/>
</dbReference>
<dbReference type="PROSITE" id="PS51257">
    <property type="entry name" value="PROKAR_LIPOPROTEIN"/>
    <property type="match status" value="1"/>
</dbReference>
<evidence type="ECO:0000313" key="5">
    <source>
        <dbReference type="Proteomes" id="UP001221838"/>
    </source>
</evidence>
<dbReference type="EMBL" id="JAQNDM010000002">
    <property type="protein sequence ID" value="MDC0712257.1"/>
    <property type="molecule type" value="Genomic_DNA"/>
</dbReference>
<dbReference type="SUPFAM" id="SSF109998">
    <property type="entry name" value="Triger factor/SurA peptide-binding domain-like"/>
    <property type="match status" value="1"/>
</dbReference>
<dbReference type="InterPro" id="IPR050245">
    <property type="entry name" value="PrsA_foldase"/>
</dbReference>
<dbReference type="GO" id="GO:0016853">
    <property type="term" value="F:isomerase activity"/>
    <property type="evidence" value="ECO:0007669"/>
    <property type="project" value="UniProtKB-KW"/>
</dbReference>
<proteinExistence type="predicted"/>
<name>A0ABT5DF06_9BACT</name>